<evidence type="ECO:0000256" key="2">
    <source>
        <dbReference type="ARBA" id="ARBA00010168"/>
    </source>
</evidence>
<comment type="cofactor">
    <cofactor evidence="1 11">
        <name>Mn(2+)</name>
        <dbReference type="ChEBI" id="CHEBI:29035"/>
    </cofactor>
</comment>
<dbReference type="GO" id="GO:0016787">
    <property type="term" value="F:hydrolase activity"/>
    <property type="evidence" value="ECO:0007669"/>
    <property type="project" value="UniProtKB-KW"/>
</dbReference>
<evidence type="ECO:0000256" key="9">
    <source>
        <dbReference type="ARBA" id="ARBA00023211"/>
    </source>
</evidence>
<evidence type="ECO:0000313" key="14">
    <source>
        <dbReference type="Proteomes" id="UP000230423"/>
    </source>
</evidence>
<evidence type="ECO:0000256" key="8">
    <source>
        <dbReference type="ARBA" id="ARBA00022884"/>
    </source>
</evidence>
<dbReference type="AlphaFoldDB" id="A0A2G9UVP5"/>
<dbReference type="GO" id="GO:0003723">
    <property type="term" value="F:RNA binding"/>
    <property type="evidence" value="ECO:0007669"/>
    <property type="project" value="UniProtKB-UniRule"/>
</dbReference>
<evidence type="ECO:0000256" key="4">
    <source>
        <dbReference type="ARBA" id="ARBA00022722"/>
    </source>
</evidence>
<name>A0A2G9UVP5_TELCI</name>
<dbReference type="Pfam" id="PF09412">
    <property type="entry name" value="XendoU"/>
    <property type="match status" value="1"/>
</dbReference>
<keyword evidence="14" id="KW-1185">Reference proteome</keyword>
<dbReference type="InterPro" id="IPR018998">
    <property type="entry name" value="EndoU_C"/>
</dbReference>
<evidence type="ECO:0000256" key="11">
    <source>
        <dbReference type="RuleBase" id="RU367085"/>
    </source>
</evidence>
<evidence type="ECO:0000256" key="10">
    <source>
        <dbReference type="ARBA" id="ARBA00023239"/>
    </source>
</evidence>
<keyword evidence="7 11" id="KW-0378">Hydrolase</keyword>
<evidence type="ECO:0000313" key="13">
    <source>
        <dbReference type="EMBL" id="PIO74318.1"/>
    </source>
</evidence>
<dbReference type="PANTHER" id="PTHR12439:SF11">
    <property type="entry name" value="URIDYLATE-SPECIFIC ENDORIBONUCLEASE"/>
    <property type="match status" value="1"/>
</dbReference>
<evidence type="ECO:0000256" key="5">
    <source>
        <dbReference type="ARBA" id="ARBA00022723"/>
    </source>
</evidence>
<evidence type="ECO:0000256" key="6">
    <source>
        <dbReference type="ARBA" id="ARBA00022759"/>
    </source>
</evidence>
<dbReference type="PANTHER" id="PTHR12439">
    <property type="entry name" value="PLACENTAL PROTEIN 11-RELATED"/>
    <property type="match status" value="1"/>
</dbReference>
<evidence type="ECO:0000256" key="1">
    <source>
        <dbReference type="ARBA" id="ARBA00001936"/>
    </source>
</evidence>
<accession>A0A2G9UVP5</accession>
<comment type="subunit">
    <text evidence="3 11">Monomer.</text>
</comment>
<evidence type="ECO:0000259" key="12">
    <source>
        <dbReference type="PROSITE" id="PS51959"/>
    </source>
</evidence>
<gene>
    <name evidence="13" type="ORF">TELCIR_03676</name>
</gene>
<proteinExistence type="inferred from homology"/>
<keyword evidence="8 11" id="KW-0694">RNA-binding</keyword>
<dbReference type="GO" id="GO:0004521">
    <property type="term" value="F:RNA endonuclease activity"/>
    <property type="evidence" value="ECO:0007669"/>
    <property type="project" value="UniProtKB-UniRule"/>
</dbReference>
<keyword evidence="10" id="KW-0456">Lyase</keyword>
<comment type="similarity">
    <text evidence="2 11">Belongs to the ENDOU family.</text>
</comment>
<dbReference type="GO" id="GO:0046872">
    <property type="term" value="F:metal ion binding"/>
    <property type="evidence" value="ECO:0007669"/>
    <property type="project" value="UniProtKB-UniRule"/>
</dbReference>
<dbReference type="InterPro" id="IPR037227">
    <property type="entry name" value="EndoU-like"/>
</dbReference>
<organism evidence="13 14">
    <name type="scientific">Teladorsagia circumcincta</name>
    <name type="common">Brown stomach worm</name>
    <name type="synonym">Ostertagia circumcincta</name>
    <dbReference type="NCBI Taxonomy" id="45464"/>
    <lineage>
        <taxon>Eukaryota</taxon>
        <taxon>Metazoa</taxon>
        <taxon>Ecdysozoa</taxon>
        <taxon>Nematoda</taxon>
        <taxon>Chromadorea</taxon>
        <taxon>Rhabditida</taxon>
        <taxon>Rhabditina</taxon>
        <taxon>Rhabditomorpha</taxon>
        <taxon>Strongyloidea</taxon>
        <taxon>Trichostrongylidae</taxon>
        <taxon>Teladorsagia</taxon>
    </lineage>
</organism>
<dbReference type="OrthoDB" id="430326at2759"/>
<evidence type="ECO:0000256" key="7">
    <source>
        <dbReference type="ARBA" id="ARBA00022801"/>
    </source>
</evidence>
<evidence type="ECO:0000256" key="3">
    <source>
        <dbReference type="ARBA" id="ARBA00011245"/>
    </source>
</evidence>
<feature type="domain" description="EndoU" evidence="12">
    <location>
        <begin position="13"/>
        <end position="286"/>
    </location>
</feature>
<keyword evidence="6 11" id="KW-0255">Endonuclease</keyword>
<protein>
    <submittedName>
        <fullName evidence="13">Endoribonuclease XendoU</fullName>
    </submittedName>
</protein>
<sequence length="294" mass="33255">LIDRNQFPAFSISNEELLAESRKLRQLDTNKAQRGQVRVDFQGHTKAGDLADNAADRLFTNVDAGLLTKPIYQQFLALTDNFYRETATLNPTALTTARIFQEEQETTAFLTTVLQSAPMKELYQFLNSKRHPFAANPGVFGKWLHQLWFAHYSRARGVADSSGFEHVFIGEEKNKEVSGLHNWVRFYTLEKNATENFDYKGFIVKRGYVMASVKFTWRGDLKKSGSIMIGTSPEFDMALYTLCFLSRRGNQQCEVELDGCPMGVTSYELVQNGKVYIGTIYPTAGAPSNQCGRH</sequence>
<dbReference type="EMBL" id="KZ345300">
    <property type="protein sequence ID" value="PIO74318.1"/>
    <property type="molecule type" value="Genomic_DNA"/>
</dbReference>
<keyword evidence="5 11" id="KW-0479">Metal-binding</keyword>
<keyword evidence="4 11" id="KW-0540">Nuclease</keyword>
<dbReference type="CDD" id="cd21159">
    <property type="entry name" value="XendoU"/>
    <property type="match status" value="1"/>
</dbReference>
<dbReference type="InterPro" id="IPR039787">
    <property type="entry name" value="ENDOU"/>
</dbReference>
<reference evidence="13 14" key="1">
    <citation type="submission" date="2015-09" db="EMBL/GenBank/DDBJ databases">
        <title>Draft genome of the parasitic nematode Teladorsagia circumcincta isolate WARC Sus (inbred).</title>
        <authorList>
            <person name="Mitreva M."/>
        </authorList>
    </citation>
    <scope>NUCLEOTIDE SEQUENCE [LARGE SCALE GENOMIC DNA]</scope>
    <source>
        <strain evidence="13 14">S</strain>
    </source>
</reference>
<dbReference type="Proteomes" id="UP000230423">
    <property type="component" value="Unassembled WGS sequence"/>
</dbReference>
<feature type="non-terminal residue" evidence="13">
    <location>
        <position position="1"/>
    </location>
</feature>
<dbReference type="PROSITE" id="PS51959">
    <property type="entry name" value="ENDOU"/>
    <property type="match status" value="1"/>
</dbReference>
<keyword evidence="9 11" id="KW-0464">Manganese</keyword>
<dbReference type="GO" id="GO:0016829">
    <property type="term" value="F:lyase activity"/>
    <property type="evidence" value="ECO:0007669"/>
    <property type="project" value="UniProtKB-KW"/>
</dbReference>
<dbReference type="SUPFAM" id="SSF142877">
    <property type="entry name" value="EndoU-like"/>
    <property type="match status" value="1"/>
</dbReference>